<dbReference type="PANTHER" id="PTHR37293:SF6">
    <property type="entry name" value="DNA REPLICATION PROTEIN DNAD"/>
    <property type="match status" value="1"/>
</dbReference>
<reference evidence="3 4" key="1">
    <citation type="submission" date="2023-03" db="EMBL/GenBank/DDBJ databases">
        <title>Bacillus Genome Sequencing.</title>
        <authorList>
            <person name="Dunlap C."/>
        </authorList>
    </citation>
    <scope>NUCLEOTIDE SEQUENCE [LARGE SCALE GENOMIC DNA]</scope>
    <source>
        <strain evidence="3 4">B-59205</strain>
    </source>
</reference>
<keyword evidence="4" id="KW-1185">Reference proteome</keyword>
<dbReference type="Gene3D" id="1.10.10.630">
    <property type="entry name" value="DnaD domain-like"/>
    <property type="match status" value="1"/>
</dbReference>
<dbReference type="SUPFAM" id="SSF158499">
    <property type="entry name" value="DnaD domain-like"/>
    <property type="match status" value="1"/>
</dbReference>
<dbReference type="PANTHER" id="PTHR37293">
    <property type="entry name" value="PHAGE REPLICATION PROTEIN-RELATED"/>
    <property type="match status" value="1"/>
</dbReference>
<comment type="similarity">
    <text evidence="1">Belongs to the DnaB/DnaD family.</text>
</comment>
<dbReference type="InterPro" id="IPR006343">
    <property type="entry name" value="DnaB/C_C"/>
</dbReference>
<feature type="domain" description="DnaB/C C-terminal" evidence="2">
    <location>
        <begin position="52"/>
        <end position="123"/>
    </location>
</feature>
<protein>
    <submittedName>
        <fullName evidence="3">DnaD domain protein</fullName>
    </submittedName>
</protein>
<dbReference type="RefSeq" id="WP_326123007.1">
    <property type="nucleotide sequence ID" value="NZ_JARSFG010000012.1"/>
</dbReference>
<organism evidence="3 4">
    <name type="scientific">Metasolibacillus meyeri</name>
    <dbReference type="NCBI Taxonomy" id="1071052"/>
    <lineage>
        <taxon>Bacteria</taxon>
        <taxon>Bacillati</taxon>
        <taxon>Bacillota</taxon>
        <taxon>Bacilli</taxon>
        <taxon>Bacillales</taxon>
        <taxon>Caryophanaceae</taxon>
        <taxon>Metasolibacillus</taxon>
    </lineage>
</organism>
<gene>
    <name evidence="3" type="ORF">P9B03_08470</name>
</gene>
<comment type="caution">
    <text evidence="3">The sequence shown here is derived from an EMBL/GenBank/DDBJ whole genome shotgun (WGS) entry which is preliminary data.</text>
</comment>
<dbReference type="InterPro" id="IPR053162">
    <property type="entry name" value="DnaD"/>
</dbReference>
<dbReference type="NCBIfam" id="TIGR01446">
    <property type="entry name" value="DnaD_dom"/>
    <property type="match status" value="1"/>
</dbReference>
<evidence type="ECO:0000313" key="3">
    <source>
        <dbReference type="EMBL" id="MEC1178512.1"/>
    </source>
</evidence>
<proteinExistence type="inferred from homology"/>
<accession>A0AAW9NQB6</accession>
<dbReference type="Proteomes" id="UP001344888">
    <property type="component" value="Unassembled WGS sequence"/>
</dbReference>
<dbReference type="AlphaFoldDB" id="A0AAW9NQB6"/>
<name>A0AAW9NQB6_9BACL</name>
<dbReference type="EMBL" id="JARSFG010000012">
    <property type="protein sequence ID" value="MEC1178512.1"/>
    <property type="molecule type" value="Genomic_DNA"/>
</dbReference>
<evidence type="ECO:0000256" key="1">
    <source>
        <dbReference type="ARBA" id="ARBA00093462"/>
    </source>
</evidence>
<evidence type="ECO:0000259" key="2">
    <source>
        <dbReference type="Pfam" id="PF07261"/>
    </source>
</evidence>
<dbReference type="InterPro" id="IPR034829">
    <property type="entry name" value="DnaD-like_sf"/>
</dbReference>
<evidence type="ECO:0000313" key="4">
    <source>
        <dbReference type="Proteomes" id="UP001344888"/>
    </source>
</evidence>
<dbReference type="Pfam" id="PF07261">
    <property type="entry name" value="DnaB_2"/>
    <property type="match status" value="1"/>
</dbReference>
<sequence length="155" mass="18164">MNMQSVDAEKQRIQQIVYRAKQEIAQVFARLEQDLCNIDNAAPQTEVSEMYAMFEQEFGRLLSPLELTNISNWLDEDHHSPEMVKAALREAVIAGKLSLRYIDAILLNWKKQNFATVKQVAQHTEQFRQRKLPSVAATREPRPKKMMYNWLEEKE</sequence>